<evidence type="ECO:0000259" key="14">
    <source>
        <dbReference type="Pfam" id="PF02852"/>
    </source>
</evidence>
<dbReference type="InterPro" id="IPR001100">
    <property type="entry name" value="Pyr_nuc-diS_OxRdtase"/>
</dbReference>
<evidence type="ECO:0000313" key="17">
    <source>
        <dbReference type="Proteomes" id="UP001172036"/>
    </source>
</evidence>
<evidence type="ECO:0000259" key="15">
    <source>
        <dbReference type="Pfam" id="PF07992"/>
    </source>
</evidence>
<dbReference type="Pfam" id="PF07992">
    <property type="entry name" value="Pyr_redox_2"/>
    <property type="match status" value="1"/>
</dbReference>
<dbReference type="GO" id="GO:0004148">
    <property type="term" value="F:dihydrolipoyl dehydrogenase (NADH) activity"/>
    <property type="evidence" value="ECO:0007669"/>
    <property type="project" value="UniProtKB-EC"/>
</dbReference>
<keyword evidence="8 13" id="KW-0560">Oxidoreductase</keyword>
<keyword evidence="5" id="KW-0963">Cytoplasm</keyword>
<evidence type="ECO:0000256" key="10">
    <source>
        <dbReference type="ARBA" id="ARBA00023157"/>
    </source>
</evidence>
<dbReference type="PANTHER" id="PTHR22912:SF217">
    <property type="entry name" value="DIHYDROLIPOYL DEHYDROGENASE"/>
    <property type="match status" value="1"/>
</dbReference>
<protein>
    <recommendedName>
        <fullName evidence="4 13">Dihydrolipoyl dehydrogenase</fullName>
        <ecNumber evidence="3 13">1.8.1.4</ecNumber>
    </recommendedName>
</protein>
<dbReference type="PIRSF" id="PIRSF000350">
    <property type="entry name" value="Mercury_reductase_MerA"/>
    <property type="match status" value="1"/>
</dbReference>
<dbReference type="Pfam" id="PF02852">
    <property type="entry name" value="Pyr_redox_dim"/>
    <property type="match status" value="1"/>
</dbReference>
<accession>A0ABT9DD67</accession>
<dbReference type="EC" id="1.8.1.4" evidence="3 13"/>
<keyword evidence="10" id="KW-1015">Disulfide bond</keyword>
<organism evidence="16 17">
    <name type="scientific">Candidatus Phytoplasma melaleucae</name>
    <dbReference type="NCBI Taxonomy" id="2982630"/>
    <lineage>
        <taxon>Bacteria</taxon>
        <taxon>Bacillati</taxon>
        <taxon>Mycoplasmatota</taxon>
        <taxon>Mollicutes</taxon>
        <taxon>Acholeplasmatales</taxon>
        <taxon>Acholeplasmataceae</taxon>
        <taxon>Candidatus Phytoplasma</taxon>
    </lineage>
</organism>
<dbReference type="InterPro" id="IPR004099">
    <property type="entry name" value="Pyr_nucl-diS_OxRdtase_dimer"/>
</dbReference>
<evidence type="ECO:0000256" key="4">
    <source>
        <dbReference type="ARBA" id="ARBA00016961"/>
    </source>
</evidence>
<comment type="similarity">
    <text evidence="2 13">Belongs to the class-I pyridine nucleotide-disulfide oxidoreductase family.</text>
</comment>
<dbReference type="Gene3D" id="3.30.390.30">
    <property type="match status" value="1"/>
</dbReference>
<evidence type="ECO:0000256" key="12">
    <source>
        <dbReference type="ARBA" id="ARBA00049187"/>
    </source>
</evidence>
<dbReference type="SUPFAM" id="SSF55424">
    <property type="entry name" value="FAD/NAD-linked reductases, dimerisation (C-terminal) domain"/>
    <property type="match status" value="1"/>
</dbReference>
<keyword evidence="6 13" id="KW-0285">Flavoprotein</keyword>
<evidence type="ECO:0000256" key="2">
    <source>
        <dbReference type="ARBA" id="ARBA00007532"/>
    </source>
</evidence>
<dbReference type="InterPro" id="IPR012999">
    <property type="entry name" value="Pyr_OxRdtase_I_AS"/>
</dbReference>
<comment type="subcellular location">
    <subcellularLocation>
        <location evidence="1">Cytoplasm</location>
    </subcellularLocation>
</comment>
<evidence type="ECO:0000313" key="16">
    <source>
        <dbReference type="EMBL" id="MDO8168033.1"/>
    </source>
</evidence>
<evidence type="ECO:0000256" key="3">
    <source>
        <dbReference type="ARBA" id="ARBA00012608"/>
    </source>
</evidence>
<evidence type="ECO:0000256" key="1">
    <source>
        <dbReference type="ARBA" id="ARBA00004496"/>
    </source>
</evidence>
<dbReference type="PROSITE" id="PS00076">
    <property type="entry name" value="PYRIDINE_REDOX_1"/>
    <property type="match status" value="1"/>
</dbReference>
<evidence type="ECO:0000256" key="5">
    <source>
        <dbReference type="ARBA" id="ARBA00022490"/>
    </source>
</evidence>
<comment type="caution">
    <text evidence="16">The sequence shown here is derived from an EMBL/GenBank/DDBJ whole genome shotgun (WGS) entry which is preliminary data.</text>
</comment>
<keyword evidence="11 13" id="KW-0676">Redox-active center</keyword>
<gene>
    <name evidence="16" type="primary">lpdA</name>
    <name evidence="16" type="ORF">OC680_00860</name>
</gene>
<evidence type="ECO:0000256" key="11">
    <source>
        <dbReference type="ARBA" id="ARBA00023284"/>
    </source>
</evidence>
<proteinExistence type="inferred from homology"/>
<sequence>MKKYDILIIGGGPGGYVAAIKASQLGAQVALVEDHKLGGICLNYGCIPTKAYLKSAKIFGFLKEANNFGISCSGDIRFNWLSVLQRKNKIVQQLTNGVGFLLKKNNVDVYYGFAKVLTSKQVQVGDKFLETRKLIIATGSSAFIPSIPGAKEAYNDNYLFTSKELVQLDKFPNKIIIIGGGIIGVEFATIFNKFGSEVMILEKQTSILNTLDQDIIAAYSKHLEKSNIQIVTEASVIQIQDNIVHYIHDNKEKIEQADIVLMAVGTKPNLKGLEKLNLEIDRTGIVTDNFLNTSIEGVYAVGDVNGKFMLAHVASHEGVTAVYHALGKQACHKPMNYDRVPSCVYGFPEIATIGFTEDQAKSKGFDCKVSKFPVKAIGKALADGESDGFAKIIVDRKNMKILGMHIYAYNATELITETGVAMEFEGTAHDVVNVIHPHPTLAELNLETFLGVIDKPIHM</sequence>
<dbReference type="Gene3D" id="3.50.50.60">
    <property type="entry name" value="FAD/NAD(P)-binding domain"/>
    <property type="match status" value="2"/>
</dbReference>
<keyword evidence="17" id="KW-1185">Reference proteome</keyword>
<dbReference type="PRINTS" id="PR00411">
    <property type="entry name" value="PNDRDTASEI"/>
</dbReference>
<evidence type="ECO:0000256" key="6">
    <source>
        <dbReference type="ARBA" id="ARBA00022630"/>
    </source>
</evidence>
<dbReference type="InterPro" id="IPR006258">
    <property type="entry name" value="Lipoamide_DH"/>
</dbReference>
<evidence type="ECO:0000256" key="7">
    <source>
        <dbReference type="ARBA" id="ARBA00022827"/>
    </source>
</evidence>
<evidence type="ECO:0000256" key="9">
    <source>
        <dbReference type="ARBA" id="ARBA00023027"/>
    </source>
</evidence>
<keyword evidence="7 13" id="KW-0274">FAD</keyword>
<dbReference type="InterPro" id="IPR016156">
    <property type="entry name" value="FAD/NAD-linked_Rdtase_dimer_sf"/>
</dbReference>
<dbReference type="SUPFAM" id="SSF51905">
    <property type="entry name" value="FAD/NAD(P)-binding domain"/>
    <property type="match status" value="1"/>
</dbReference>
<evidence type="ECO:0000256" key="8">
    <source>
        <dbReference type="ARBA" id="ARBA00023002"/>
    </source>
</evidence>
<feature type="domain" description="Pyridine nucleotide-disulphide oxidoreductase dimerisation" evidence="14">
    <location>
        <begin position="340"/>
        <end position="443"/>
    </location>
</feature>
<dbReference type="InterPro" id="IPR023753">
    <property type="entry name" value="FAD/NAD-binding_dom"/>
</dbReference>
<feature type="domain" description="FAD/NAD(P)-binding" evidence="15">
    <location>
        <begin position="4"/>
        <end position="318"/>
    </location>
</feature>
<dbReference type="RefSeq" id="WP_304515237.1">
    <property type="nucleotide sequence ID" value="NZ_JAOSID010000003.1"/>
</dbReference>
<reference evidence="16 17" key="1">
    <citation type="journal article" date="2023" name="Int. J. Syst. Evol. Microbiol.">
        <title>The observation of taxonomic boundaries for the 16SrII and 16SrXXV phytoplasmas using genome-based delimitation.</title>
        <authorList>
            <person name="Rodrigues Jardim B."/>
            <person name="Tran-Nguyen L.T.T."/>
            <person name="Gambley C."/>
            <person name="Al-Sadi A.M."/>
            <person name="Al-Subhi A.M."/>
            <person name="Foissac X."/>
            <person name="Salar P."/>
            <person name="Cai H."/>
            <person name="Yang J.Y."/>
            <person name="Davis R."/>
            <person name="Jones L."/>
            <person name="Rodoni B."/>
            <person name="Constable F.E."/>
        </authorList>
    </citation>
    <scope>NUCLEOTIDE SEQUENCE [LARGE SCALE GENOMIC DNA]</scope>
    <source>
        <strain evidence="16">BAWM-155c</strain>
    </source>
</reference>
<dbReference type="EMBL" id="JAOSID010000003">
    <property type="protein sequence ID" value="MDO8168033.1"/>
    <property type="molecule type" value="Genomic_DNA"/>
</dbReference>
<dbReference type="NCBIfam" id="TIGR01350">
    <property type="entry name" value="lipoamide_DH"/>
    <property type="match status" value="1"/>
</dbReference>
<name>A0ABT9DD67_9MOLU</name>
<dbReference type="PRINTS" id="PR00368">
    <property type="entry name" value="FADPNR"/>
</dbReference>
<evidence type="ECO:0000256" key="13">
    <source>
        <dbReference type="RuleBase" id="RU003692"/>
    </source>
</evidence>
<keyword evidence="9 13" id="KW-0520">NAD</keyword>
<comment type="cofactor">
    <cofactor evidence="13">
        <name>FAD</name>
        <dbReference type="ChEBI" id="CHEBI:57692"/>
    </cofactor>
    <text evidence="13">Binds 1 FAD per subunit.</text>
</comment>
<dbReference type="PANTHER" id="PTHR22912">
    <property type="entry name" value="DISULFIDE OXIDOREDUCTASE"/>
    <property type="match status" value="1"/>
</dbReference>
<dbReference type="InterPro" id="IPR036188">
    <property type="entry name" value="FAD/NAD-bd_sf"/>
</dbReference>
<dbReference type="InterPro" id="IPR050151">
    <property type="entry name" value="Class-I_Pyr_Nuc-Dis_Oxidored"/>
</dbReference>
<dbReference type="Proteomes" id="UP001172036">
    <property type="component" value="Unassembled WGS sequence"/>
</dbReference>
<comment type="catalytic activity">
    <reaction evidence="12 13">
        <text>N(6)-[(R)-dihydrolipoyl]-L-lysyl-[protein] + NAD(+) = N(6)-[(R)-lipoyl]-L-lysyl-[protein] + NADH + H(+)</text>
        <dbReference type="Rhea" id="RHEA:15045"/>
        <dbReference type="Rhea" id="RHEA-COMP:10474"/>
        <dbReference type="Rhea" id="RHEA-COMP:10475"/>
        <dbReference type="ChEBI" id="CHEBI:15378"/>
        <dbReference type="ChEBI" id="CHEBI:57540"/>
        <dbReference type="ChEBI" id="CHEBI:57945"/>
        <dbReference type="ChEBI" id="CHEBI:83099"/>
        <dbReference type="ChEBI" id="CHEBI:83100"/>
        <dbReference type="EC" id="1.8.1.4"/>
    </reaction>
</comment>
<comment type="miscellaneous">
    <text evidence="13">The active site is a redox-active disulfide bond.</text>
</comment>